<comment type="caution">
    <text evidence="2">The sequence shown here is derived from an EMBL/GenBank/DDBJ whole genome shotgun (WGS) entry which is preliminary data.</text>
</comment>
<dbReference type="AlphaFoldDB" id="A0AAW2XX69"/>
<dbReference type="GO" id="GO:0003676">
    <property type="term" value="F:nucleic acid binding"/>
    <property type="evidence" value="ECO:0007669"/>
    <property type="project" value="InterPro"/>
</dbReference>
<dbReference type="InterPro" id="IPR001584">
    <property type="entry name" value="Integrase_cat-core"/>
</dbReference>
<dbReference type="InterPro" id="IPR036397">
    <property type="entry name" value="RNaseH_sf"/>
</dbReference>
<evidence type="ECO:0000259" key="1">
    <source>
        <dbReference type="PROSITE" id="PS50994"/>
    </source>
</evidence>
<sequence length="141" mass="16469">MFVVKVNMVTNSASWVLDTDCGAHICNDLQMLQRSRKLSKDEVVLRLADSKAIAAKAAKGGFSYFITFTNDHSRRGYVYLMRYKFEVFVRFKEFKLEVENKTDRKIKNLRSDRYGEYLSGEFLDYLKENGIVFRWTPPGMP</sequence>
<gene>
    <name evidence="2" type="ORF">Slati_0499100</name>
</gene>
<proteinExistence type="predicted"/>
<dbReference type="Gene3D" id="3.30.420.10">
    <property type="entry name" value="Ribonuclease H-like superfamily/Ribonuclease H"/>
    <property type="match status" value="1"/>
</dbReference>
<feature type="domain" description="Integrase catalytic" evidence="1">
    <location>
        <begin position="36"/>
        <end position="141"/>
    </location>
</feature>
<dbReference type="EMBL" id="JACGWN010000002">
    <property type="protein sequence ID" value="KAL0458719.1"/>
    <property type="molecule type" value="Genomic_DNA"/>
</dbReference>
<dbReference type="InterPro" id="IPR012337">
    <property type="entry name" value="RNaseH-like_sf"/>
</dbReference>
<dbReference type="PROSITE" id="PS50994">
    <property type="entry name" value="INTEGRASE"/>
    <property type="match status" value="1"/>
</dbReference>
<evidence type="ECO:0000313" key="2">
    <source>
        <dbReference type="EMBL" id="KAL0458719.1"/>
    </source>
</evidence>
<dbReference type="GO" id="GO:0015074">
    <property type="term" value="P:DNA integration"/>
    <property type="evidence" value="ECO:0007669"/>
    <property type="project" value="InterPro"/>
</dbReference>
<reference evidence="2" key="2">
    <citation type="journal article" date="2024" name="Plant">
        <title>Genomic evolution and insights into agronomic trait innovations of Sesamum species.</title>
        <authorList>
            <person name="Miao H."/>
            <person name="Wang L."/>
            <person name="Qu L."/>
            <person name="Liu H."/>
            <person name="Sun Y."/>
            <person name="Le M."/>
            <person name="Wang Q."/>
            <person name="Wei S."/>
            <person name="Zheng Y."/>
            <person name="Lin W."/>
            <person name="Duan Y."/>
            <person name="Cao H."/>
            <person name="Xiong S."/>
            <person name="Wang X."/>
            <person name="Wei L."/>
            <person name="Li C."/>
            <person name="Ma Q."/>
            <person name="Ju M."/>
            <person name="Zhao R."/>
            <person name="Li G."/>
            <person name="Mu C."/>
            <person name="Tian Q."/>
            <person name="Mei H."/>
            <person name="Zhang T."/>
            <person name="Gao T."/>
            <person name="Zhang H."/>
        </authorList>
    </citation>
    <scope>NUCLEOTIDE SEQUENCE</scope>
    <source>
        <strain evidence="2">KEN1</strain>
    </source>
</reference>
<accession>A0AAW2XX69</accession>
<protein>
    <recommendedName>
        <fullName evidence="1">Integrase catalytic domain-containing protein</fullName>
    </recommendedName>
</protein>
<organism evidence="2">
    <name type="scientific">Sesamum latifolium</name>
    <dbReference type="NCBI Taxonomy" id="2727402"/>
    <lineage>
        <taxon>Eukaryota</taxon>
        <taxon>Viridiplantae</taxon>
        <taxon>Streptophyta</taxon>
        <taxon>Embryophyta</taxon>
        <taxon>Tracheophyta</taxon>
        <taxon>Spermatophyta</taxon>
        <taxon>Magnoliopsida</taxon>
        <taxon>eudicotyledons</taxon>
        <taxon>Gunneridae</taxon>
        <taxon>Pentapetalae</taxon>
        <taxon>asterids</taxon>
        <taxon>lamiids</taxon>
        <taxon>Lamiales</taxon>
        <taxon>Pedaliaceae</taxon>
        <taxon>Sesamum</taxon>
    </lineage>
</organism>
<dbReference type="PANTHER" id="PTHR42648">
    <property type="entry name" value="TRANSPOSASE, PUTATIVE-RELATED"/>
    <property type="match status" value="1"/>
</dbReference>
<name>A0AAW2XX69_9LAMI</name>
<dbReference type="InterPro" id="IPR039537">
    <property type="entry name" value="Retrotran_Ty1/copia-like"/>
</dbReference>
<dbReference type="PANTHER" id="PTHR42648:SF27">
    <property type="entry name" value="RNA-DIRECTED DNA POLYMERASE"/>
    <property type="match status" value="1"/>
</dbReference>
<reference evidence="2" key="1">
    <citation type="submission" date="2020-06" db="EMBL/GenBank/DDBJ databases">
        <authorList>
            <person name="Li T."/>
            <person name="Hu X."/>
            <person name="Zhang T."/>
            <person name="Song X."/>
            <person name="Zhang H."/>
            <person name="Dai N."/>
            <person name="Sheng W."/>
            <person name="Hou X."/>
            <person name="Wei L."/>
        </authorList>
    </citation>
    <scope>NUCLEOTIDE SEQUENCE</scope>
    <source>
        <strain evidence="2">KEN1</strain>
        <tissue evidence="2">Leaf</tissue>
    </source>
</reference>
<dbReference type="SUPFAM" id="SSF53098">
    <property type="entry name" value="Ribonuclease H-like"/>
    <property type="match status" value="1"/>
</dbReference>